<keyword evidence="2" id="KW-1185">Reference proteome</keyword>
<organism evidence="1 2">
    <name type="scientific">Portunus trituberculatus</name>
    <name type="common">Swimming crab</name>
    <name type="synonym">Neptunus trituberculatus</name>
    <dbReference type="NCBI Taxonomy" id="210409"/>
    <lineage>
        <taxon>Eukaryota</taxon>
        <taxon>Metazoa</taxon>
        <taxon>Ecdysozoa</taxon>
        <taxon>Arthropoda</taxon>
        <taxon>Crustacea</taxon>
        <taxon>Multicrustacea</taxon>
        <taxon>Malacostraca</taxon>
        <taxon>Eumalacostraca</taxon>
        <taxon>Eucarida</taxon>
        <taxon>Decapoda</taxon>
        <taxon>Pleocyemata</taxon>
        <taxon>Brachyura</taxon>
        <taxon>Eubrachyura</taxon>
        <taxon>Portunoidea</taxon>
        <taxon>Portunidae</taxon>
        <taxon>Portuninae</taxon>
        <taxon>Portunus</taxon>
    </lineage>
</organism>
<reference evidence="1 2" key="1">
    <citation type="submission" date="2019-05" db="EMBL/GenBank/DDBJ databases">
        <title>Another draft genome of Portunus trituberculatus and its Hox gene families provides insights of decapod evolution.</title>
        <authorList>
            <person name="Jeong J.-H."/>
            <person name="Song I."/>
            <person name="Kim S."/>
            <person name="Choi T."/>
            <person name="Kim D."/>
            <person name="Ryu S."/>
            <person name="Kim W."/>
        </authorList>
    </citation>
    <scope>NUCLEOTIDE SEQUENCE [LARGE SCALE GENOMIC DNA]</scope>
    <source>
        <tissue evidence="1">Muscle</tissue>
    </source>
</reference>
<dbReference type="AlphaFoldDB" id="A0A5B7FSL6"/>
<protein>
    <submittedName>
        <fullName evidence="1">Uncharacterized protein</fullName>
    </submittedName>
</protein>
<name>A0A5B7FSL6_PORTR</name>
<gene>
    <name evidence="1" type="ORF">E2C01_042139</name>
</gene>
<accession>A0A5B7FSL6</accession>
<sequence>MPLKRIDTIIPAASLCTVLAAPRHPLLFSWRWAESSLTVLQGKQYGLAPSGADVVFTSSLRFCAVVTSTITHVSHPDWAASKGVAMEVDDFPAQEAALDTEETSADFQTIAGGGGPNDTAFLTAPD</sequence>
<proteinExistence type="predicted"/>
<dbReference type="EMBL" id="VSRR010008248">
    <property type="protein sequence ID" value="MPC48367.1"/>
    <property type="molecule type" value="Genomic_DNA"/>
</dbReference>
<dbReference type="Proteomes" id="UP000324222">
    <property type="component" value="Unassembled WGS sequence"/>
</dbReference>
<evidence type="ECO:0000313" key="1">
    <source>
        <dbReference type="EMBL" id="MPC48367.1"/>
    </source>
</evidence>
<comment type="caution">
    <text evidence="1">The sequence shown here is derived from an EMBL/GenBank/DDBJ whole genome shotgun (WGS) entry which is preliminary data.</text>
</comment>
<evidence type="ECO:0000313" key="2">
    <source>
        <dbReference type="Proteomes" id="UP000324222"/>
    </source>
</evidence>